<evidence type="ECO:0000256" key="1">
    <source>
        <dbReference type="SAM" id="SignalP"/>
    </source>
</evidence>
<reference evidence="2 3" key="1">
    <citation type="submission" date="2020-04" db="EMBL/GenBank/DDBJ databases">
        <title>Perkinsus olseni comparative genomics.</title>
        <authorList>
            <person name="Bogema D.R."/>
        </authorList>
    </citation>
    <scope>NUCLEOTIDE SEQUENCE [LARGE SCALE GENOMIC DNA]</scope>
    <source>
        <strain evidence="2">00978-12</strain>
    </source>
</reference>
<protein>
    <recommendedName>
        <fullName evidence="4">Protein arginine methyltransferase 10</fullName>
    </recommendedName>
</protein>
<dbReference type="AlphaFoldDB" id="A0A7J6N0F1"/>
<evidence type="ECO:0008006" key="4">
    <source>
        <dbReference type="Google" id="ProtNLM"/>
    </source>
</evidence>
<comment type="caution">
    <text evidence="2">The sequence shown here is derived from an EMBL/GenBank/DDBJ whole genome shotgun (WGS) entry which is preliminary data.</text>
</comment>
<name>A0A7J6N0F1_PEROL</name>
<keyword evidence="1" id="KW-0732">Signal</keyword>
<organism evidence="2 3">
    <name type="scientific">Perkinsus olseni</name>
    <name type="common">Perkinsus atlanticus</name>
    <dbReference type="NCBI Taxonomy" id="32597"/>
    <lineage>
        <taxon>Eukaryota</taxon>
        <taxon>Sar</taxon>
        <taxon>Alveolata</taxon>
        <taxon>Perkinsozoa</taxon>
        <taxon>Perkinsea</taxon>
        <taxon>Perkinsida</taxon>
        <taxon>Perkinsidae</taxon>
        <taxon>Perkinsus</taxon>
    </lineage>
</organism>
<feature type="signal peptide" evidence="1">
    <location>
        <begin position="1"/>
        <end position="20"/>
    </location>
</feature>
<feature type="chain" id="PRO_5029752522" description="Protein arginine methyltransferase 10" evidence="1">
    <location>
        <begin position="21"/>
        <end position="264"/>
    </location>
</feature>
<dbReference type="Proteomes" id="UP000541610">
    <property type="component" value="Unassembled WGS sequence"/>
</dbReference>
<accession>A0A7J6N0F1</accession>
<evidence type="ECO:0000313" key="3">
    <source>
        <dbReference type="Proteomes" id="UP000541610"/>
    </source>
</evidence>
<dbReference type="EMBL" id="JABANP010000989">
    <property type="protein sequence ID" value="KAF4677343.1"/>
    <property type="molecule type" value="Genomic_DNA"/>
</dbReference>
<sequence>MLPGIFFVVSSIFIASPSEALAPGKYCSVGAVPPYRGTTMDCLFFEYTSPTKASLGYSSANHARVDLHYNSVTVDEDSRIVLALNGKNQNPELFPYINVQFYLAETPGESNTLSVYPEVTGAPHQKLTREACEVPPGQADCSAWQPSPFRRALRTANGHFRYQNVSGDEFARVFVNANANPAIAALEIGGDHTKNSIYHTGVSPAALGPEDPFEGLQALTISSPYVSRMDSLFRPQVSVFYKDSTDEVILRPYWRTEPDTVSWS</sequence>
<proteinExistence type="predicted"/>
<evidence type="ECO:0000313" key="2">
    <source>
        <dbReference type="EMBL" id="KAF4677343.1"/>
    </source>
</evidence>
<gene>
    <name evidence="2" type="ORF">FOZ60_017369</name>
</gene>